<accession>A0AAX4JKT9</accession>
<evidence type="ECO:0000313" key="3">
    <source>
        <dbReference type="Proteomes" id="UP001355207"/>
    </source>
</evidence>
<dbReference type="Proteomes" id="UP001355207">
    <property type="component" value="Chromosome 1"/>
</dbReference>
<feature type="region of interest" description="Disordered" evidence="1">
    <location>
        <begin position="428"/>
        <end position="470"/>
    </location>
</feature>
<feature type="compositionally biased region" description="Polar residues" evidence="1">
    <location>
        <begin position="332"/>
        <end position="343"/>
    </location>
</feature>
<evidence type="ECO:0008006" key="4">
    <source>
        <dbReference type="Google" id="ProtNLM"/>
    </source>
</evidence>
<organism evidence="2 3">
    <name type="scientific">Kwoniella dendrophila CBS 6074</name>
    <dbReference type="NCBI Taxonomy" id="1295534"/>
    <lineage>
        <taxon>Eukaryota</taxon>
        <taxon>Fungi</taxon>
        <taxon>Dikarya</taxon>
        <taxon>Basidiomycota</taxon>
        <taxon>Agaricomycotina</taxon>
        <taxon>Tremellomycetes</taxon>
        <taxon>Tremellales</taxon>
        <taxon>Cryptococcaceae</taxon>
        <taxon>Kwoniella</taxon>
    </lineage>
</organism>
<proteinExistence type="predicted"/>
<sequence length="572" mass="64345">MLTSSSEEVRELVSSLPTLEGLYIKQTSTLHKPFSRFSISSLFKSSKPSLPSTTLLNAINAIAFIPPENSIKDLNGLIKAFEGLKEFATRFKEFFPGNNFDAEDEELIEGIQVLLEGYLSAIYVISRVLWDEPLETGYEVKQDQHHRATLLDCIRGFYLLYSLHIQLEIDLREIDKQILGSIFPPKETKFYQLSPLLCYPRKLITSLQTQPTRPIAHSSKIKSAIPSPIKSSFPVYISDEEALYVVSLLDTFLRGVQQVESLSGPFIAKTKKQKEEDVRRPLKIEEEVRVLKCDLLMSITTKKIADVKTREMEKVILDEKREGEEGDVVENGSVTGDDQQYSSEDVKPRLSGESDSAFDLSSLPRGTVNPDKSHMSEGVKWEDMLEECLIECLDSAKQLIEEGRAEVLSSHIEASDWLGMEGVNQPDTYIRKSKSPSHGPTILSDSESDSEDEFDSDTESETDDEFGGSNSYPCPLRTIFRLHDRYEEQRLAVWLHLPSARRGKMGWFMRGDDGKVGTAWDAFGLAAMMEYDTETLLCHGLGADKLDKWVELAAMKNAKKIKKRGGKGVGKS</sequence>
<dbReference type="AlphaFoldDB" id="A0AAX4JKT9"/>
<keyword evidence="3" id="KW-1185">Reference proteome</keyword>
<gene>
    <name evidence="2" type="ORF">L201_000876</name>
</gene>
<protein>
    <recommendedName>
        <fullName evidence="4">RNase III domain-containing protein</fullName>
    </recommendedName>
</protein>
<feature type="region of interest" description="Disordered" evidence="1">
    <location>
        <begin position="319"/>
        <end position="375"/>
    </location>
</feature>
<name>A0AAX4JKT9_9TREE</name>
<dbReference type="GeneID" id="91091548"/>
<evidence type="ECO:0000256" key="1">
    <source>
        <dbReference type="SAM" id="MobiDB-lite"/>
    </source>
</evidence>
<dbReference type="EMBL" id="CP144098">
    <property type="protein sequence ID" value="WWC86005.1"/>
    <property type="molecule type" value="Genomic_DNA"/>
</dbReference>
<evidence type="ECO:0000313" key="2">
    <source>
        <dbReference type="EMBL" id="WWC86005.1"/>
    </source>
</evidence>
<feature type="compositionally biased region" description="Acidic residues" evidence="1">
    <location>
        <begin position="446"/>
        <end position="466"/>
    </location>
</feature>
<reference evidence="2 3" key="1">
    <citation type="submission" date="2024-01" db="EMBL/GenBank/DDBJ databases">
        <title>Comparative genomics of Cryptococcus and Kwoniella reveals pathogenesis evolution and contrasting modes of karyotype evolution via chromosome fusion or intercentromeric recombination.</title>
        <authorList>
            <person name="Coelho M.A."/>
            <person name="David-Palma M."/>
            <person name="Shea T."/>
            <person name="Bowers K."/>
            <person name="McGinley-Smith S."/>
            <person name="Mohammad A.W."/>
            <person name="Gnirke A."/>
            <person name="Yurkov A.M."/>
            <person name="Nowrousian M."/>
            <person name="Sun S."/>
            <person name="Cuomo C.A."/>
            <person name="Heitman J."/>
        </authorList>
    </citation>
    <scope>NUCLEOTIDE SEQUENCE [LARGE SCALE GENOMIC DNA]</scope>
    <source>
        <strain evidence="2 3">CBS 6074</strain>
    </source>
</reference>
<dbReference type="RefSeq" id="XP_066072768.1">
    <property type="nucleotide sequence ID" value="XM_066216671.1"/>
</dbReference>